<feature type="binding site" evidence="9">
    <location>
        <position position="280"/>
    </location>
    <ligand>
        <name>tRNA</name>
        <dbReference type="ChEBI" id="CHEBI:17843"/>
    </ligand>
</feature>
<feature type="binding site" evidence="9">
    <location>
        <position position="158"/>
    </location>
    <ligand>
        <name>cob(II)alamin</name>
        <dbReference type="ChEBI" id="CHEBI:16304"/>
    </ligand>
</feature>
<feature type="binding site" evidence="9">
    <location>
        <position position="191"/>
    </location>
    <ligand>
        <name>[4Fe-4S] cluster</name>
        <dbReference type="ChEBI" id="CHEBI:49883"/>
        <label>1</label>
    </ligand>
</feature>
<feature type="binding site" evidence="9">
    <location>
        <position position="298"/>
    </location>
    <ligand>
        <name>tRNA</name>
        <dbReference type="ChEBI" id="CHEBI:17843"/>
    </ligand>
</feature>
<comment type="subcellular location">
    <subcellularLocation>
        <location evidence="9">Cytoplasm</location>
    </subcellularLocation>
</comment>
<dbReference type="NCBIfam" id="TIGR00276">
    <property type="entry name" value="tRNA epoxyqueuosine(34) reductase QueG"/>
    <property type="match status" value="1"/>
</dbReference>
<gene>
    <name evidence="9 11" type="primary">queG</name>
    <name evidence="11" type="ORF">J6TS1_00380</name>
</gene>
<dbReference type="SUPFAM" id="SSF48371">
    <property type="entry name" value="ARM repeat"/>
    <property type="match status" value="1"/>
</dbReference>
<keyword evidence="3 9" id="KW-0819">tRNA processing</keyword>
<evidence type="ECO:0000313" key="12">
    <source>
        <dbReference type="Proteomes" id="UP000680670"/>
    </source>
</evidence>
<keyword evidence="2 9" id="KW-0963">Cytoplasm</keyword>
<feature type="binding site" evidence="9">
    <location>
        <position position="220"/>
    </location>
    <ligand>
        <name>tRNA</name>
        <dbReference type="ChEBI" id="CHEBI:17843"/>
    </ligand>
</feature>
<dbReference type="PANTHER" id="PTHR30002">
    <property type="entry name" value="EPOXYQUEUOSINE REDUCTASE"/>
    <property type="match status" value="1"/>
</dbReference>
<feature type="binding site" evidence="9">
    <location>
        <position position="155"/>
    </location>
    <ligand>
        <name>cob(II)alamin</name>
        <dbReference type="ChEBI" id="CHEBI:16304"/>
    </ligand>
</feature>
<feature type="binding site" evidence="9">
    <location>
        <position position="57"/>
    </location>
    <ligand>
        <name>cob(II)alamin</name>
        <dbReference type="ChEBI" id="CHEBI:16304"/>
    </ligand>
</feature>
<accession>A0ABQ4KQ47</accession>
<dbReference type="InterPro" id="IPR011989">
    <property type="entry name" value="ARM-like"/>
</dbReference>
<dbReference type="InterPro" id="IPR017900">
    <property type="entry name" value="4Fe4S_Fe_S_CS"/>
</dbReference>
<keyword evidence="1 9" id="KW-0004">4Fe-4S</keyword>
<evidence type="ECO:0000256" key="9">
    <source>
        <dbReference type="HAMAP-Rule" id="MF_00916"/>
    </source>
</evidence>
<dbReference type="Pfam" id="PF13646">
    <property type="entry name" value="HEAT_2"/>
    <property type="match status" value="1"/>
</dbReference>
<evidence type="ECO:0000256" key="8">
    <source>
        <dbReference type="ARBA" id="ARBA00023014"/>
    </source>
</evidence>
<comment type="caution">
    <text evidence="11">The sequence shown here is derived from an EMBL/GenBank/DDBJ whole genome shotgun (WGS) entry which is preliminary data.</text>
</comment>
<comment type="subunit">
    <text evidence="9">Monomer.</text>
</comment>
<dbReference type="HAMAP" id="MF_00916">
    <property type="entry name" value="QueG"/>
    <property type="match status" value="1"/>
</dbReference>
<evidence type="ECO:0000259" key="10">
    <source>
        <dbReference type="PROSITE" id="PS51379"/>
    </source>
</evidence>
<feature type="binding site" evidence="9">
    <location>
        <position position="188"/>
    </location>
    <ligand>
        <name>[4Fe-4S] cluster</name>
        <dbReference type="ChEBI" id="CHEBI:49883"/>
        <label>1</label>
    </ligand>
</feature>
<keyword evidence="7 9" id="KW-0408">Iron</keyword>
<keyword evidence="8 9" id="KW-0411">Iron-sulfur</keyword>
<feature type="binding site" evidence="9">
    <location>
        <position position="214"/>
    </location>
    <ligand>
        <name>[4Fe-4S] cluster</name>
        <dbReference type="ChEBI" id="CHEBI:49883"/>
        <label>2</label>
    </ligand>
</feature>
<dbReference type="InterPro" id="IPR016024">
    <property type="entry name" value="ARM-type_fold"/>
</dbReference>
<feature type="binding site" evidence="9">
    <location>
        <position position="243"/>
    </location>
    <ligand>
        <name>[4Fe-4S] cluster</name>
        <dbReference type="ChEBI" id="CHEBI:49883"/>
        <label>2</label>
    </ligand>
</feature>
<feature type="binding site" evidence="9">
    <location>
        <position position="297"/>
    </location>
    <ligand>
        <name>tRNA</name>
        <dbReference type="ChEBI" id="CHEBI:17843"/>
    </ligand>
</feature>
<dbReference type="RefSeq" id="WP_212952424.1">
    <property type="nucleotide sequence ID" value="NZ_BORJ01000001.1"/>
</dbReference>
<feature type="binding site" evidence="9">
    <location>
        <position position="247"/>
    </location>
    <ligand>
        <name>[4Fe-4S] cluster</name>
        <dbReference type="ChEBI" id="CHEBI:49883"/>
        <label>1</label>
    </ligand>
</feature>
<comment type="cofactor">
    <cofactor evidence="9">
        <name>[4Fe-4S] cluster</name>
        <dbReference type="ChEBI" id="CHEBI:49883"/>
    </cofactor>
    <text evidence="9">Binds 2 [4Fe-4S] clusters per monomer.</text>
</comment>
<comment type="similarity">
    <text evidence="9">Belongs to the QueG family.</text>
</comment>
<comment type="catalytic activity">
    <reaction evidence="9">
        <text>epoxyqueuosine(34) in tRNA + AH2 = queuosine(34) in tRNA + A + H2O</text>
        <dbReference type="Rhea" id="RHEA:32159"/>
        <dbReference type="Rhea" id="RHEA-COMP:18571"/>
        <dbReference type="Rhea" id="RHEA-COMP:18582"/>
        <dbReference type="ChEBI" id="CHEBI:13193"/>
        <dbReference type="ChEBI" id="CHEBI:15377"/>
        <dbReference type="ChEBI" id="CHEBI:17499"/>
        <dbReference type="ChEBI" id="CHEBI:194431"/>
        <dbReference type="ChEBI" id="CHEBI:194443"/>
        <dbReference type="EC" id="1.17.99.6"/>
    </reaction>
</comment>
<evidence type="ECO:0000256" key="1">
    <source>
        <dbReference type="ARBA" id="ARBA00022485"/>
    </source>
</evidence>
<proteinExistence type="inferred from homology"/>
<feature type="binding site" evidence="9">
    <location>
        <begin position="240"/>
        <end position="241"/>
    </location>
    <ligand>
        <name>cob(II)alamin</name>
        <dbReference type="ChEBI" id="CHEBI:16304"/>
    </ligand>
</feature>
<dbReference type="Proteomes" id="UP000680670">
    <property type="component" value="Unassembled WGS sequence"/>
</dbReference>
<dbReference type="Pfam" id="PF13484">
    <property type="entry name" value="Fer4_16"/>
    <property type="match status" value="1"/>
</dbReference>
<evidence type="ECO:0000313" key="11">
    <source>
        <dbReference type="EMBL" id="GIN94168.1"/>
    </source>
</evidence>
<feature type="domain" description="4Fe-4S ferredoxin-type" evidence="10">
    <location>
        <begin position="179"/>
        <end position="208"/>
    </location>
</feature>
<dbReference type="InterPro" id="IPR004453">
    <property type="entry name" value="QueG"/>
</dbReference>
<comment type="pathway">
    <text evidence="9">tRNA modification; tRNA-queuosine biosynthesis.</text>
</comment>
<dbReference type="PANTHER" id="PTHR30002:SF4">
    <property type="entry name" value="EPOXYQUEUOSINE REDUCTASE"/>
    <property type="match status" value="1"/>
</dbReference>
<evidence type="ECO:0000256" key="7">
    <source>
        <dbReference type="ARBA" id="ARBA00023004"/>
    </source>
</evidence>
<name>A0ABQ4KQ47_SIMTE</name>
<evidence type="ECO:0000256" key="2">
    <source>
        <dbReference type="ARBA" id="ARBA00022490"/>
    </source>
</evidence>
<dbReference type="InterPro" id="IPR013542">
    <property type="entry name" value="QueG_DUF1730"/>
</dbReference>
<dbReference type="Gene3D" id="1.25.10.10">
    <property type="entry name" value="Leucine-rich Repeat Variant"/>
    <property type="match status" value="1"/>
</dbReference>
<feature type="binding site" evidence="9">
    <location>
        <position position="240"/>
    </location>
    <ligand>
        <name>[4Fe-4S] cluster</name>
        <dbReference type="ChEBI" id="CHEBI:49883"/>
        <label>2</label>
    </ligand>
</feature>
<dbReference type="InterPro" id="IPR017896">
    <property type="entry name" value="4Fe4S_Fe-S-bd"/>
</dbReference>
<evidence type="ECO:0000256" key="5">
    <source>
        <dbReference type="ARBA" id="ARBA00022785"/>
    </source>
</evidence>
<feature type="binding site" evidence="9">
    <location>
        <position position="97"/>
    </location>
    <ligand>
        <name>cob(II)alamin</name>
        <dbReference type="ChEBI" id="CHEBI:16304"/>
    </ligand>
</feature>
<keyword evidence="5 9" id="KW-0671">Queuosine biosynthesis</keyword>
<feature type="binding site" evidence="9">
    <location>
        <position position="222"/>
    </location>
    <ligand>
        <name>tRNA</name>
        <dbReference type="ChEBI" id="CHEBI:17843"/>
    </ligand>
</feature>
<sequence length="376" mass="42044">MNYEALKDEVIAYSKKIGIDKIGFTSGDPFIEMKNRLIRQEELGYQSGFEHKNIEERTHPELIFDEPRSIIAIALAYPSKMKDAPRGERGARRGIFCKASWGVDYHVLVREKLEQLASFIDSKADHARFKLMVDTGELVDRAVAERAGIGWSGKNCSIITPEFGSYVYLGEMITNLPFAPDEPMQDQCGECTKCLDACPTGALVQPGQLDAQRCIAFLTQTKGVLPDEFRDKIGNRLYGCDTCQTICPKNKGVDFHLNPDMEPDPQIAKPLLQPLLDISNREFKEKYGEVSGSWRGKKPIQRNAILALGHFKERSAVSDLIKVLNEDVRPEIRGTAAWSLGKIGGEQAKEALIRAQARESDSLVLEEIDKGLQLLE</sequence>
<evidence type="ECO:0000256" key="3">
    <source>
        <dbReference type="ARBA" id="ARBA00022694"/>
    </source>
</evidence>
<keyword evidence="4 9" id="KW-0479">Metal-binding</keyword>
<dbReference type="PROSITE" id="PS51379">
    <property type="entry name" value="4FE4S_FER_2"/>
    <property type="match status" value="1"/>
</dbReference>
<organism evidence="11 12">
    <name type="scientific">Siminovitchia terrae</name>
    <name type="common">Bacillus terrae</name>
    <dbReference type="NCBI Taxonomy" id="1914933"/>
    <lineage>
        <taxon>Bacteria</taxon>
        <taxon>Bacillati</taxon>
        <taxon>Bacillota</taxon>
        <taxon>Bacilli</taxon>
        <taxon>Bacillales</taxon>
        <taxon>Bacillaceae</taxon>
        <taxon>Siminovitchia</taxon>
    </lineage>
</organism>
<keyword evidence="9" id="KW-0170">Cobalt</keyword>
<dbReference type="Pfam" id="PF08331">
    <property type="entry name" value="QueG_DUF1730"/>
    <property type="match status" value="1"/>
</dbReference>
<dbReference type="PROSITE" id="PS00198">
    <property type="entry name" value="4FE4S_FER_1"/>
    <property type="match status" value="1"/>
</dbReference>
<feature type="active site" description="Proton donor" evidence="9">
    <location>
        <position position="134"/>
    </location>
</feature>
<reference evidence="11 12" key="1">
    <citation type="submission" date="2021-03" db="EMBL/GenBank/DDBJ databases">
        <title>Antimicrobial resistance genes in bacteria isolated from Japanese honey, and their potential for conferring macrolide and lincosamide resistance in the American foulbrood pathogen Paenibacillus larvae.</title>
        <authorList>
            <person name="Okamoto M."/>
            <person name="Kumagai M."/>
            <person name="Kanamori H."/>
            <person name="Takamatsu D."/>
        </authorList>
    </citation>
    <scope>NUCLEOTIDE SEQUENCE [LARGE SCALE GENOMIC DNA]</scope>
    <source>
        <strain evidence="11 12">J6TS1</strain>
    </source>
</reference>
<dbReference type="SMART" id="SM00567">
    <property type="entry name" value="EZ_HEAT"/>
    <property type="match status" value="2"/>
</dbReference>
<dbReference type="SUPFAM" id="SSF54862">
    <property type="entry name" value="4Fe-4S ferredoxins"/>
    <property type="match status" value="1"/>
</dbReference>
<feature type="binding site" evidence="9">
    <location>
        <position position="281"/>
    </location>
    <ligand>
        <name>tRNA</name>
        <dbReference type="ChEBI" id="CHEBI:17843"/>
    </ligand>
</feature>
<feature type="binding site" evidence="9">
    <location>
        <position position="152"/>
    </location>
    <ligand>
        <name>cob(II)alamin</name>
        <dbReference type="ChEBI" id="CHEBI:16304"/>
    </ligand>
</feature>
<feature type="binding site" evidence="9">
    <location>
        <position position="134"/>
    </location>
    <ligand>
        <name>cob(II)alamin</name>
        <dbReference type="ChEBI" id="CHEBI:16304"/>
    </ligand>
</feature>
<keyword evidence="12" id="KW-1185">Reference proteome</keyword>
<evidence type="ECO:0000256" key="4">
    <source>
        <dbReference type="ARBA" id="ARBA00022723"/>
    </source>
</evidence>
<keyword evidence="9" id="KW-0846">Cobalamin</keyword>
<dbReference type="EC" id="1.17.99.6" evidence="9"/>
<dbReference type="EMBL" id="BORJ01000001">
    <property type="protein sequence ID" value="GIN94168.1"/>
    <property type="molecule type" value="Genomic_DNA"/>
</dbReference>
<feature type="binding site" evidence="9">
    <location>
        <position position="295"/>
    </location>
    <ligand>
        <name>tRNA</name>
        <dbReference type="ChEBI" id="CHEBI:17843"/>
    </ligand>
</feature>
<dbReference type="Gene3D" id="3.30.70.20">
    <property type="match status" value="1"/>
</dbReference>
<protein>
    <recommendedName>
        <fullName evidence="9">Epoxyqueuosine reductase</fullName>
        <ecNumber evidence="9">1.17.99.6</ecNumber>
    </recommendedName>
    <alternativeName>
        <fullName evidence="9">Queuosine biosynthesis protein QueG</fullName>
    </alternativeName>
</protein>
<evidence type="ECO:0000256" key="6">
    <source>
        <dbReference type="ARBA" id="ARBA00023002"/>
    </source>
</evidence>
<keyword evidence="6 9" id="KW-0560">Oxidoreductase</keyword>
<dbReference type="InterPro" id="IPR004155">
    <property type="entry name" value="PBS_lyase_HEAT"/>
</dbReference>
<comment type="cofactor">
    <cofactor evidence="9">
        <name>cob(II)alamin</name>
        <dbReference type="ChEBI" id="CHEBI:16304"/>
    </cofactor>
</comment>
<feature type="binding site" evidence="9">
    <location>
        <position position="198"/>
    </location>
    <ligand>
        <name>[4Fe-4S] cluster</name>
        <dbReference type="ChEBI" id="CHEBI:49883"/>
        <label>2</label>
    </ligand>
</feature>
<comment type="function">
    <text evidence="9">Catalyzes the conversion of epoxyqueuosine (oQ) to queuosine (Q), which is a hypermodified base found in the wobble positions of tRNA(Asp), tRNA(Asn), tRNA(His) and tRNA(Tyr).</text>
</comment>
<feature type="binding site" evidence="9">
    <location>
        <position position="194"/>
    </location>
    <ligand>
        <name>[4Fe-4S] cluster</name>
        <dbReference type="ChEBI" id="CHEBI:49883"/>
        <label>1</label>
    </ligand>
</feature>
<comment type="caution">
    <text evidence="9">Lacks conserved residue(s) required for the propagation of feature annotation.</text>
</comment>
<feature type="binding site" evidence="9">
    <location>
        <position position="169"/>
    </location>
    <ligand>
        <name>cob(II)alamin</name>
        <dbReference type="ChEBI" id="CHEBI:16304"/>
    </ligand>
</feature>